<evidence type="ECO:0000256" key="3">
    <source>
        <dbReference type="ARBA" id="ARBA00008273"/>
    </source>
</evidence>
<comment type="pathway">
    <text evidence="1 12">Purine metabolism; IMP biosynthesis via de novo pathway; 5-amino-1-(5-phospho-D-ribosyl)imidazole-4-carboxamide from 5-amino-1-(5-phospho-D-ribosyl)imidazole-4-carboxylate: step 2/2.</text>
</comment>
<dbReference type="GO" id="GO:0070626">
    <property type="term" value="F:(S)-2-(5-amino-1-(5-phospho-D-ribosyl)imidazole-4-carboxamido) succinate lyase (fumarate-forming) activity"/>
    <property type="evidence" value="ECO:0007669"/>
    <property type="project" value="TreeGrafter"/>
</dbReference>
<comment type="catalytic activity">
    <reaction evidence="8">
        <text>(2S)-2-[5-amino-1-(5-phospho-beta-D-ribosyl)imidazole-4-carboxamido]succinate = 5-amino-1-(5-phospho-beta-D-ribosyl)imidazole-4-carboxamide + fumarate</text>
        <dbReference type="Rhea" id="RHEA:23920"/>
        <dbReference type="ChEBI" id="CHEBI:29806"/>
        <dbReference type="ChEBI" id="CHEBI:58443"/>
        <dbReference type="ChEBI" id="CHEBI:58475"/>
        <dbReference type="EC" id="4.3.2.2"/>
    </reaction>
    <physiologicalReaction direction="left-to-right" evidence="8">
        <dbReference type="Rhea" id="RHEA:23921"/>
    </physiologicalReaction>
</comment>
<feature type="domain" description="Adenylosuccinate lyase C-terminal" evidence="14">
    <location>
        <begin position="348"/>
        <end position="428"/>
    </location>
</feature>
<dbReference type="InterPro" id="IPR022761">
    <property type="entry name" value="Fumarate_lyase_N"/>
</dbReference>
<evidence type="ECO:0000256" key="13">
    <source>
        <dbReference type="SAM" id="MobiDB-lite"/>
    </source>
</evidence>
<feature type="region of interest" description="Disordered" evidence="13">
    <location>
        <begin position="251"/>
        <end position="271"/>
    </location>
</feature>
<dbReference type="UniPathway" id="UPA00075">
    <property type="reaction ID" value="UER00336"/>
</dbReference>
<dbReference type="PANTHER" id="PTHR43172:SF1">
    <property type="entry name" value="ADENYLOSUCCINATE LYASE"/>
    <property type="match status" value="1"/>
</dbReference>
<dbReference type="InterPro" id="IPR019468">
    <property type="entry name" value="AdenyloSucc_lyase_C"/>
</dbReference>
<comment type="similarity">
    <text evidence="3 12">Belongs to the lyase 1 family. Adenylosuccinate lyase subfamily.</text>
</comment>
<comment type="pathway">
    <text evidence="2 12">Purine metabolism; AMP biosynthesis via de novo pathway; AMP from IMP: step 2/2.</text>
</comment>
<dbReference type="AlphaFoldDB" id="A0A7C2WIR7"/>
<dbReference type="CDD" id="cd01360">
    <property type="entry name" value="Adenylsuccinate_lyase_1"/>
    <property type="match status" value="1"/>
</dbReference>
<dbReference type="Pfam" id="PF00206">
    <property type="entry name" value="Lyase_1"/>
    <property type="match status" value="1"/>
</dbReference>
<dbReference type="GO" id="GO:0044208">
    <property type="term" value="P:'de novo' AMP biosynthetic process"/>
    <property type="evidence" value="ECO:0007669"/>
    <property type="project" value="UniProtKB-UniPathway"/>
</dbReference>
<dbReference type="SMART" id="SM00998">
    <property type="entry name" value="ADSL_C"/>
    <property type="match status" value="1"/>
</dbReference>
<evidence type="ECO:0000256" key="12">
    <source>
        <dbReference type="RuleBase" id="RU361172"/>
    </source>
</evidence>
<name>A0A7C2WIR7_9BACT</name>
<organism evidence="15">
    <name type="scientific">Thermorudis sp</name>
    <dbReference type="NCBI Taxonomy" id="1969470"/>
    <lineage>
        <taxon>Bacteria</taxon>
        <taxon>Pseudomonadati</taxon>
        <taxon>Thermomicrobiota</taxon>
        <taxon>Thermomicrobia</taxon>
        <taxon>Thermomicrobia incertae sedis</taxon>
        <taxon>Thermorudis</taxon>
    </lineage>
</organism>
<protein>
    <recommendedName>
        <fullName evidence="5 11">Adenylosuccinate lyase</fullName>
        <shortName evidence="12">ASL</shortName>
        <ecNumber evidence="4 11">4.3.2.2</ecNumber>
    </recommendedName>
    <alternativeName>
        <fullName evidence="9 12">Adenylosuccinase</fullName>
    </alternativeName>
</protein>
<accession>A0A7C2WIR7</accession>
<evidence type="ECO:0000256" key="2">
    <source>
        <dbReference type="ARBA" id="ARBA00004734"/>
    </source>
</evidence>
<evidence type="ECO:0000256" key="1">
    <source>
        <dbReference type="ARBA" id="ARBA00004706"/>
    </source>
</evidence>
<evidence type="ECO:0000256" key="4">
    <source>
        <dbReference type="ARBA" id="ARBA00012339"/>
    </source>
</evidence>
<sequence length="454" mass="50475">MIPRYTRPEMGRIWSEEHKISLWLRVEIAVAEAWATRGVIPPDAMERIRGAKCDLERMRQIEKEVDHDVIAFLRATGESVGEAARFIHLGLTSSDVIDTALALQLVEAADLLVADVDRLIEAVGRRAIEHRRTVMIGRTHGVHAEPITFGFKLAGWYAELKRARERLIAAREEVRVGKISGAVGTHANVPPDLEEEVCQRLGLRADPASTQVVSRDRHAFFVATLSILGSTLDRFATEIRHLQRTEVRELEEPFDPSNMGSSAMPHKRNPHESERISGLARLLRSYVGPALEDIALWHERDISHSSVERVVLPDATIVLDYMLVTMTRLVEALVVRPERMAENLERSLGLHAAGRVLLALVERGWSREEAYAVVQAAALRAADERRPLRSLLATEAPVAGTLTTAELEACFDEGSWLRHVPTIIARLDTLEAELAARRAAPAGRTVAEVADVAR</sequence>
<keyword evidence="7 12" id="KW-0456">Lyase</keyword>
<dbReference type="InterPro" id="IPR008948">
    <property type="entry name" value="L-Aspartase-like"/>
</dbReference>
<dbReference type="Gene3D" id="1.10.40.30">
    <property type="entry name" value="Fumarase/aspartase (C-terminal domain)"/>
    <property type="match status" value="1"/>
</dbReference>
<evidence type="ECO:0000256" key="7">
    <source>
        <dbReference type="ARBA" id="ARBA00023239"/>
    </source>
</evidence>
<dbReference type="Gene3D" id="1.10.275.10">
    <property type="entry name" value="Fumarase/aspartase (N-terminal domain)"/>
    <property type="match status" value="1"/>
</dbReference>
<dbReference type="GO" id="GO:0006189">
    <property type="term" value="P:'de novo' IMP biosynthetic process"/>
    <property type="evidence" value="ECO:0007669"/>
    <property type="project" value="UniProtKB-UniPathway"/>
</dbReference>
<dbReference type="PRINTS" id="PR00145">
    <property type="entry name" value="ARGSUCLYASE"/>
</dbReference>
<dbReference type="GO" id="GO:0004018">
    <property type="term" value="F:N6-(1,2-dicarboxyethyl)AMP AMP-lyase (fumarate-forming) activity"/>
    <property type="evidence" value="ECO:0007669"/>
    <property type="project" value="UniProtKB-UniRule"/>
</dbReference>
<dbReference type="SUPFAM" id="SSF48557">
    <property type="entry name" value="L-aspartase-like"/>
    <property type="match status" value="1"/>
</dbReference>
<dbReference type="InterPro" id="IPR000362">
    <property type="entry name" value="Fumarate_lyase_fam"/>
</dbReference>
<dbReference type="EC" id="4.3.2.2" evidence="4 11"/>
<evidence type="ECO:0000256" key="8">
    <source>
        <dbReference type="ARBA" id="ARBA00024477"/>
    </source>
</evidence>
<evidence type="ECO:0000259" key="14">
    <source>
        <dbReference type="SMART" id="SM00998"/>
    </source>
</evidence>
<dbReference type="GO" id="GO:0005829">
    <property type="term" value="C:cytosol"/>
    <property type="evidence" value="ECO:0007669"/>
    <property type="project" value="TreeGrafter"/>
</dbReference>
<dbReference type="InterPro" id="IPR024083">
    <property type="entry name" value="Fumarase/histidase_N"/>
</dbReference>
<evidence type="ECO:0000256" key="6">
    <source>
        <dbReference type="ARBA" id="ARBA00022755"/>
    </source>
</evidence>
<evidence type="ECO:0000313" key="15">
    <source>
        <dbReference type="EMBL" id="HEX70428.1"/>
    </source>
</evidence>
<evidence type="ECO:0000256" key="10">
    <source>
        <dbReference type="ARBA" id="ARBA00049115"/>
    </source>
</evidence>
<comment type="catalytic activity">
    <reaction evidence="10">
        <text>N(6)-(1,2-dicarboxyethyl)-AMP = fumarate + AMP</text>
        <dbReference type="Rhea" id="RHEA:16853"/>
        <dbReference type="ChEBI" id="CHEBI:29806"/>
        <dbReference type="ChEBI" id="CHEBI:57567"/>
        <dbReference type="ChEBI" id="CHEBI:456215"/>
        <dbReference type="EC" id="4.3.2.2"/>
    </reaction>
    <physiologicalReaction direction="left-to-right" evidence="10">
        <dbReference type="Rhea" id="RHEA:16854"/>
    </physiologicalReaction>
</comment>
<reference evidence="15" key="1">
    <citation type="journal article" date="2020" name="mSystems">
        <title>Genome- and Community-Level Interaction Insights into Carbon Utilization and Element Cycling Functions of Hydrothermarchaeota in Hydrothermal Sediment.</title>
        <authorList>
            <person name="Zhou Z."/>
            <person name="Liu Y."/>
            <person name="Xu W."/>
            <person name="Pan J."/>
            <person name="Luo Z.H."/>
            <person name="Li M."/>
        </authorList>
    </citation>
    <scope>NUCLEOTIDE SEQUENCE [LARGE SCALE GENOMIC DNA]</scope>
    <source>
        <strain evidence="15">SpSt-192</strain>
    </source>
</reference>
<dbReference type="Gene3D" id="1.20.200.10">
    <property type="entry name" value="Fumarase/aspartase (Central domain)"/>
    <property type="match status" value="1"/>
</dbReference>
<gene>
    <name evidence="15" type="ORF">ENP13_04200</name>
</gene>
<proteinExistence type="inferred from homology"/>
<dbReference type="PROSITE" id="PS00163">
    <property type="entry name" value="FUMARATE_LYASES"/>
    <property type="match status" value="1"/>
</dbReference>
<dbReference type="PANTHER" id="PTHR43172">
    <property type="entry name" value="ADENYLOSUCCINATE LYASE"/>
    <property type="match status" value="1"/>
</dbReference>
<keyword evidence="6 12" id="KW-0658">Purine biosynthesis</keyword>
<dbReference type="InterPro" id="IPR004769">
    <property type="entry name" value="Pur_lyase"/>
</dbReference>
<dbReference type="EMBL" id="DSID01000328">
    <property type="protein sequence ID" value="HEX70428.1"/>
    <property type="molecule type" value="Genomic_DNA"/>
</dbReference>
<dbReference type="PRINTS" id="PR00149">
    <property type="entry name" value="FUMRATELYASE"/>
</dbReference>
<evidence type="ECO:0000256" key="11">
    <source>
        <dbReference type="NCBIfam" id="TIGR00928"/>
    </source>
</evidence>
<dbReference type="FunFam" id="1.20.200.10:FF:000008">
    <property type="entry name" value="Adenylosuccinate lyase"/>
    <property type="match status" value="1"/>
</dbReference>
<dbReference type="UniPathway" id="UPA00074">
    <property type="reaction ID" value="UER00132"/>
</dbReference>
<evidence type="ECO:0000256" key="9">
    <source>
        <dbReference type="ARBA" id="ARBA00030717"/>
    </source>
</evidence>
<comment type="caution">
    <text evidence="15">The sequence shown here is derived from an EMBL/GenBank/DDBJ whole genome shotgun (WGS) entry which is preliminary data.</text>
</comment>
<dbReference type="Pfam" id="PF10397">
    <property type="entry name" value="ADSL_C"/>
    <property type="match status" value="1"/>
</dbReference>
<dbReference type="InterPro" id="IPR020557">
    <property type="entry name" value="Fumarate_lyase_CS"/>
</dbReference>
<dbReference type="NCBIfam" id="TIGR00928">
    <property type="entry name" value="purB"/>
    <property type="match status" value="1"/>
</dbReference>
<evidence type="ECO:0000256" key="5">
    <source>
        <dbReference type="ARBA" id="ARBA00017058"/>
    </source>
</evidence>